<feature type="compositionally biased region" description="Polar residues" evidence="1">
    <location>
        <begin position="206"/>
        <end position="217"/>
    </location>
</feature>
<feature type="compositionally biased region" description="Pro residues" evidence="1">
    <location>
        <begin position="124"/>
        <end position="138"/>
    </location>
</feature>
<dbReference type="Proteomes" id="UP000240883">
    <property type="component" value="Unassembled WGS sequence"/>
</dbReference>
<protein>
    <submittedName>
        <fullName evidence="2">Uncharacterized protein</fullName>
    </submittedName>
</protein>
<keyword evidence="3" id="KW-1185">Reference proteome</keyword>
<feature type="region of interest" description="Disordered" evidence="1">
    <location>
        <begin position="29"/>
        <end position="225"/>
    </location>
</feature>
<proteinExistence type="predicted"/>
<organism evidence="2 3">
    <name type="scientific">Corynespora cassiicola Philippines</name>
    <dbReference type="NCBI Taxonomy" id="1448308"/>
    <lineage>
        <taxon>Eukaryota</taxon>
        <taxon>Fungi</taxon>
        <taxon>Dikarya</taxon>
        <taxon>Ascomycota</taxon>
        <taxon>Pezizomycotina</taxon>
        <taxon>Dothideomycetes</taxon>
        <taxon>Pleosporomycetidae</taxon>
        <taxon>Pleosporales</taxon>
        <taxon>Corynesporascaceae</taxon>
        <taxon>Corynespora</taxon>
    </lineage>
</organism>
<dbReference type="EMBL" id="KZ678129">
    <property type="protein sequence ID" value="PSN73699.1"/>
    <property type="molecule type" value="Genomic_DNA"/>
</dbReference>
<gene>
    <name evidence="2" type="ORF">BS50DRAFT_193465</name>
</gene>
<evidence type="ECO:0000256" key="1">
    <source>
        <dbReference type="SAM" id="MobiDB-lite"/>
    </source>
</evidence>
<name>A0A2T2P7U7_CORCC</name>
<evidence type="ECO:0000313" key="3">
    <source>
        <dbReference type="Proteomes" id="UP000240883"/>
    </source>
</evidence>
<sequence>MKQQNTTTSHQAKSSGFTRFLMSFSLTTGDKLSEGRPANLSKPSAKPLKLTSHHAASIEQVQLSVDDSPKKHKSTQRTSELANHHSSNTHHSSHHKPKKPSITVNHSPFTPPTHKKKTTNRPHPYSPSFPSPQTPLPLPKTLASTTPLPPTLAHPPLQVRERRASQSRSHGRKLGSQVPGRKPRGADRENTEQSKLPGTKPRGPEPSSQPRTEQKTTGVIGKKKG</sequence>
<accession>A0A2T2P7U7</accession>
<evidence type="ECO:0000313" key="2">
    <source>
        <dbReference type="EMBL" id="PSN73699.1"/>
    </source>
</evidence>
<dbReference type="AlphaFoldDB" id="A0A2T2P7U7"/>
<feature type="compositionally biased region" description="Basic residues" evidence="1">
    <location>
        <begin position="87"/>
        <end position="99"/>
    </location>
</feature>
<reference evidence="2 3" key="1">
    <citation type="journal article" date="2018" name="Front. Microbiol.">
        <title>Genome-Wide Analysis of Corynespora cassiicola Leaf Fall Disease Putative Effectors.</title>
        <authorList>
            <person name="Lopez D."/>
            <person name="Ribeiro S."/>
            <person name="Label P."/>
            <person name="Fumanal B."/>
            <person name="Venisse J.S."/>
            <person name="Kohler A."/>
            <person name="de Oliveira R.R."/>
            <person name="Labutti K."/>
            <person name="Lipzen A."/>
            <person name="Lail K."/>
            <person name="Bauer D."/>
            <person name="Ohm R.A."/>
            <person name="Barry K.W."/>
            <person name="Spatafora J."/>
            <person name="Grigoriev I.V."/>
            <person name="Martin F.M."/>
            <person name="Pujade-Renaud V."/>
        </authorList>
    </citation>
    <scope>NUCLEOTIDE SEQUENCE [LARGE SCALE GENOMIC DNA]</scope>
    <source>
        <strain evidence="2 3">Philippines</strain>
    </source>
</reference>